<feature type="region of interest" description="Disordered" evidence="1">
    <location>
        <begin position="1"/>
        <end position="21"/>
    </location>
</feature>
<organism evidence="2 3">
    <name type="scientific">Sorangium cellulosum</name>
    <name type="common">Polyangium cellulosum</name>
    <dbReference type="NCBI Taxonomy" id="56"/>
    <lineage>
        <taxon>Bacteria</taxon>
        <taxon>Pseudomonadati</taxon>
        <taxon>Myxococcota</taxon>
        <taxon>Polyangia</taxon>
        <taxon>Polyangiales</taxon>
        <taxon>Polyangiaceae</taxon>
        <taxon>Sorangium</taxon>
    </lineage>
</organism>
<accession>A0A4P2Q1M0</accession>
<dbReference type="AlphaFoldDB" id="A0A4P2Q1M0"/>
<dbReference type="EMBL" id="CP012670">
    <property type="protein sequence ID" value="AUX23119.1"/>
    <property type="molecule type" value="Genomic_DNA"/>
</dbReference>
<evidence type="ECO:0000313" key="3">
    <source>
        <dbReference type="Proteomes" id="UP000295781"/>
    </source>
</evidence>
<evidence type="ECO:0000256" key="1">
    <source>
        <dbReference type="SAM" id="MobiDB-lite"/>
    </source>
</evidence>
<name>A0A4P2Q1M0_SORCE</name>
<feature type="compositionally biased region" description="Low complexity" evidence="1">
    <location>
        <begin position="11"/>
        <end position="21"/>
    </location>
</feature>
<reference evidence="2 3" key="1">
    <citation type="submission" date="2015-09" db="EMBL/GenBank/DDBJ databases">
        <title>Sorangium comparison.</title>
        <authorList>
            <person name="Zaburannyi N."/>
            <person name="Bunk B."/>
            <person name="Overmann J."/>
            <person name="Mueller R."/>
        </authorList>
    </citation>
    <scope>NUCLEOTIDE SEQUENCE [LARGE SCALE GENOMIC DNA]</scope>
    <source>
        <strain evidence="2 3">So ceGT47</strain>
    </source>
</reference>
<gene>
    <name evidence="2" type="ORF">SOCEGT47_036380</name>
</gene>
<evidence type="ECO:0000313" key="2">
    <source>
        <dbReference type="EMBL" id="AUX23119.1"/>
    </source>
</evidence>
<dbReference type="Proteomes" id="UP000295781">
    <property type="component" value="Chromosome"/>
</dbReference>
<protein>
    <recommendedName>
        <fullName evidence="4">DUF2345 domain-containing protein</fullName>
    </recommendedName>
</protein>
<evidence type="ECO:0008006" key="4">
    <source>
        <dbReference type="Google" id="ProtNLM"/>
    </source>
</evidence>
<proteinExistence type="predicted"/>
<sequence>MSAHDPEGISPPDAAPEGGAAPHTIALAHGHSLVVEGGHGRNHLHLVDASGAAHLEISIGPEGIRLAVRGADLSLATTGALAIEAESLALHGRNGVSLTTDGDARVQAAGRLETVGHSQHIRSARGDVRIQANDDVRVEGERIRLGS</sequence>
<dbReference type="OrthoDB" id="272075at2"/>
<dbReference type="RefSeq" id="WP_129348180.1">
    <property type="nucleotide sequence ID" value="NZ_CP012670.1"/>
</dbReference>